<dbReference type="Proteomes" id="UP000245908">
    <property type="component" value="Unassembled WGS sequence"/>
</dbReference>
<feature type="domain" description="S1-like" evidence="4">
    <location>
        <begin position="5"/>
        <end position="82"/>
    </location>
</feature>
<protein>
    <recommendedName>
        <fullName evidence="2">Translation initiation factor 1A</fullName>
        <shortName evidence="2">aIF-1A</shortName>
    </recommendedName>
</protein>
<proteinExistence type="inferred from homology"/>
<dbReference type="Proteomes" id="UP000245509">
    <property type="component" value="Unassembled WGS sequence"/>
</dbReference>
<reference evidence="7" key="2">
    <citation type="submission" date="2017-05" db="EMBL/GenBank/DDBJ databases">
        <authorList>
            <person name="Song R."/>
            <person name="Chenine A.L."/>
            <person name="Ruprecht R.M."/>
        </authorList>
    </citation>
    <scope>NUCLEOTIDE SEQUENCE</scope>
    <source>
        <strain evidence="6">SCGC AB-777_F03</strain>
        <strain evidence="7">SCGC AB-777_O03</strain>
    </source>
</reference>
<dbReference type="AlphaFoldDB" id="A0A2T9WV77"/>
<comment type="similarity">
    <text evidence="2">Belongs to the eIF-1A family.</text>
</comment>
<dbReference type="CDD" id="cd05793">
    <property type="entry name" value="S1_IF1A"/>
    <property type="match status" value="1"/>
</dbReference>
<evidence type="ECO:0000259" key="4">
    <source>
        <dbReference type="PROSITE" id="PS50832"/>
    </source>
</evidence>
<dbReference type="HAMAP" id="MF_00216">
    <property type="entry name" value="aIF_1A"/>
    <property type="match status" value="1"/>
</dbReference>
<dbReference type="Gene3D" id="2.40.50.140">
    <property type="entry name" value="Nucleic acid-binding proteins"/>
    <property type="match status" value="1"/>
</dbReference>
<dbReference type="GO" id="GO:0003743">
    <property type="term" value="F:translation initiation factor activity"/>
    <property type="evidence" value="ECO:0007669"/>
    <property type="project" value="UniProtKB-UniRule"/>
</dbReference>
<reference evidence="7 8" key="1">
    <citation type="journal article" date="2015" name="Appl. Environ. Microbiol.">
        <title>Nanoarchaeota, Their Sulfolobales Host, and Nanoarchaeota Virus Distribution across Yellowstone National Park Hot Springs.</title>
        <authorList>
            <person name="Munson-McGee J.H."/>
            <person name="Field E.K."/>
            <person name="Bateson M."/>
            <person name="Rooney C."/>
            <person name="Stepanauskas R."/>
            <person name="Young M.J."/>
        </authorList>
    </citation>
    <scope>NUCLEOTIDE SEQUENCE [LARGE SCALE GENOMIC DNA]</scope>
    <source>
        <strain evidence="5">SCGC AB-777_F03</strain>
        <strain evidence="7">SCGC AB-777_O03</strain>
    </source>
</reference>
<gene>
    <name evidence="2" type="primary">eif1a</name>
    <name evidence="5" type="ORF">DDW03_002265</name>
    <name evidence="6" type="ORF">DDW03_01620</name>
    <name evidence="7" type="ORF">DDW05_00215</name>
</gene>
<keyword evidence="2 3" id="KW-0648">Protein biosynthesis</keyword>
<dbReference type="SUPFAM" id="SSF50249">
    <property type="entry name" value="Nucleic acid-binding proteins"/>
    <property type="match status" value="1"/>
</dbReference>
<dbReference type="NCBIfam" id="NF003084">
    <property type="entry name" value="PRK04012.1-3"/>
    <property type="match status" value="1"/>
</dbReference>
<dbReference type="InterPro" id="IPR012340">
    <property type="entry name" value="NA-bd_OB-fold"/>
</dbReference>
<dbReference type="InterPro" id="IPR006196">
    <property type="entry name" value="RNA-binding_domain_S1_IF1"/>
</dbReference>
<accession>A0A2T9WV77</accession>
<dbReference type="EMBL" id="QEFP01000005">
    <property type="protein sequence ID" value="PVU68674.1"/>
    <property type="molecule type" value="Genomic_DNA"/>
</dbReference>
<sequence length="101" mass="11936">MPLFEEEGIPVPKGRQVIGIIEEVVGWAHARVRCFDGKTRICRVPQNKKMHRNIWLKKGTYVLVEPWELQSDKKGDILYSYTDSEVEWLKKKGYLKIEEEF</sequence>
<dbReference type="SMART" id="SM00652">
    <property type="entry name" value="eIF1a"/>
    <property type="match status" value="1"/>
</dbReference>
<dbReference type="PROSITE" id="PS50832">
    <property type="entry name" value="S1_IF1_TYPE"/>
    <property type="match status" value="1"/>
</dbReference>
<reference evidence="5" key="4">
    <citation type="submission" date="2021-11" db="EMBL/GenBank/DDBJ databases">
        <authorList>
            <person name="Munson-Mcgee J."/>
            <person name="Field E."/>
            <person name="Bateson M."/>
            <person name="Rooney C."/>
            <person name="Stepanauskas R."/>
            <person name="Young M."/>
        </authorList>
    </citation>
    <scope>NUCLEOTIDE SEQUENCE</scope>
    <source>
        <strain evidence="5">SCGC AB-777_F03</strain>
    </source>
</reference>
<evidence type="ECO:0000313" key="5">
    <source>
        <dbReference type="EMBL" id="MCC5447218.1"/>
    </source>
</evidence>
<keyword evidence="2 3" id="KW-0396">Initiation factor</keyword>
<evidence type="ECO:0000256" key="2">
    <source>
        <dbReference type="HAMAP-Rule" id="MF_00216"/>
    </source>
</evidence>
<evidence type="ECO:0000256" key="1">
    <source>
        <dbReference type="ARBA" id="ARBA00025502"/>
    </source>
</evidence>
<comment type="caution">
    <text evidence="7">The sequence shown here is derived from an EMBL/GenBank/DDBJ whole genome shotgun (WGS) entry which is preliminary data.</text>
</comment>
<evidence type="ECO:0000313" key="6">
    <source>
        <dbReference type="EMBL" id="PVU68674.1"/>
    </source>
</evidence>
<dbReference type="Pfam" id="PF01176">
    <property type="entry name" value="eIF-1a"/>
    <property type="match status" value="1"/>
</dbReference>
<evidence type="ECO:0000313" key="8">
    <source>
        <dbReference type="Proteomes" id="UP000245908"/>
    </source>
</evidence>
<dbReference type="RefSeq" id="WP_228615443.1">
    <property type="nucleotide sequence ID" value="NZ_QEFP02000014.1"/>
</dbReference>
<name>A0A2T9WV77_NANST</name>
<dbReference type="EMBL" id="QEFP02000014">
    <property type="protein sequence ID" value="MCC5447218.1"/>
    <property type="molecule type" value="Genomic_DNA"/>
</dbReference>
<evidence type="ECO:0000256" key="3">
    <source>
        <dbReference type="PROSITE-ProRule" id="PRU00181"/>
    </source>
</evidence>
<comment type="function">
    <text evidence="1 2">Seems to be required for maximal rate of protein biosynthesis. Enhances ribosome dissociation into subunits and stabilizes the binding of the initiator Met-tRNA(I) to 40 S ribosomal subunits.</text>
</comment>
<reference evidence="5" key="3">
    <citation type="submission" date="2017-05" db="EMBL/GenBank/DDBJ databases">
        <authorList>
            <person name="Munson-Mcgee J.H."/>
        </authorList>
    </citation>
    <scope>NUCLEOTIDE SEQUENCE</scope>
    <source>
        <strain evidence="5">SCGC AB-777_F03</strain>
    </source>
</reference>
<dbReference type="GO" id="GO:0003723">
    <property type="term" value="F:RNA binding"/>
    <property type="evidence" value="ECO:0007669"/>
    <property type="project" value="InterPro"/>
</dbReference>
<evidence type="ECO:0000313" key="7">
    <source>
        <dbReference type="EMBL" id="PVU71712.1"/>
    </source>
</evidence>
<organism evidence="7 8">
    <name type="scientific">Nanobsidianus stetteri</name>
    <dbReference type="NCBI Taxonomy" id="1294122"/>
    <lineage>
        <taxon>Archaea</taxon>
        <taxon>Nanobdellota</taxon>
        <taxon>Candidatus Nanoarchaeia</taxon>
        <taxon>Nanoarchaeales</taxon>
        <taxon>Nanopusillaceae</taxon>
        <taxon>Candidatus Nanobsidianus</taxon>
    </lineage>
</organism>
<dbReference type="InterPro" id="IPR001253">
    <property type="entry name" value="TIF_eIF-1A"/>
</dbReference>
<dbReference type="PANTHER" id="PTHR21668">
    <property type="entry name" value="EIF-1A"/>
    <property type="match status" value="1"/>
</dbReference>
<dbReference type="EMBL" id="QEFH01000001">
    <property type="protein sequence ID" value="PVU71712.1"/>
    <property type="molecule type" value="Genomic_DNA"/>
</dbReference>